<keyword evidence="1" id="KW-0812">Transmembrane</keyword>
<sequence>MSAHQALLLYRRHWAAAEVKGGVQTWRRKANTPTKCLTSIFLIILSVLFFEVELFQ</sequence>
<proteinExistence type="predicted"/>
<dbReference type="AlphaFoldDB" id="A0A9E6NQD5"/>
<accession>A0A9E6NQD5</accession>
<keyword evidence="1" id="KW-1133">Transmembrane helix</keyword>
<reference evidence="2" key="2">
    <citation type="journal article" date="2021" name="Microorganisms">
        <title>The Ever-Expanding Pseudomonas Genus: Description of 43 New Species and Partition of the Pseudomonas putida Group.</title>
        <authorList>
            <person name="Girard L."/>
            <person name="Lood C."/>
            <person name="Hofte M."/>
            <person name="Vandamme P."/>
            <person name="Rokni-Zadeh H."/>
            <person name="van Noort V."/>
            <person name="Lavigne R."/>
            <person name="De Mot R."/>
        </authorList>
    </citation>
    <scope>NUCLEOTIDE SEQUENCE</scope>
    <source>
        <strain evidence="2">OE 48.2</strain>
    </source>
</reference>
<reference evidence="2" key="1">
    <citation type="journal article" date="2020" name="Microorganisms">
        <title>Reliable Identification of Environmental Pseudomonas Isolates Using the rpoD Gene.</title>
        <authorList>
            <consortium name="The Broad Institute Genome Sequencing Platform"/>
            <person name="Girard L."/>
            <person name="Lood C."/>
            <person name="Rokni-Zadeh H."/>
            <person name="van Noort V."/>
            <person name="Lavigne R."/>
            <person name="De Mot R."/>
        </authorList>
    </citation>
    <scope>NUCLEOTIDE SEQUENCE</scope>
    <source>
        <strain evidence="2">OE 48.2</strain>
    </source>
</reference>
<protein>
    <submittedName>
        <fullName evidence="2">Uncharacterized protein</fullName>
    </submittedName>
</protein>
<gene>
    <name evidence="2" type="ORF">HU754_001685</name>
</gene>
<dbReference type="RefSeq" id="WP_186625618.1">
    <property type="nucleotide sequence ID" value="NZ_CP077090.1"/>
</dbReference>
<dbReference type="EMBL" id="CP077090">
    <property type="protein sequence ID" value="QXI12154.1"/>
    <property type="molecule type" value="Genomic_DNA"/>
</dbReference>
<keyword evidence="1" id="KW-0472">Membrane</keyword>
<evidence type="ECO:0000256" key="1">
    <source>
        <dbReference type="SAM" id="Phobius"/>
    </source>
</evidence>
<name>A0A9E6NQD5_9PSED</name>
<dbReference type="Proteomes" id="UP000627092">
    <property type="component" value="Chromosome"/>
</dbReference>
<evidence type="ECO:0000313" key="2">
    <source>
        <dbReference type="EMBL" id="QXI12154.1"/>
    </source>
</evidence>
<organism evidence="2 3">
    <name type="scientific">Pseudomonas zeae</name>
    <dbReference type="NCBI Taxonomy" id="2745510"/>
    <lineage>
        <taxon>Bacteria</taxon>
        <taxon>Pseudomonadati</taxon>
        <taxon>Pseudomonadota</taxon>
        <taxon>Gammaproteobacteria</taxon>
        <taxon>Pseudomonadales</taxon>
        <taxon>Pseudomonadaceae</taxon>
        <taxon>Pseudomonas</taxon>
    </lineage>
</organism>
<evidence type="ECO:0000313" key="3">
    <source>
        <dbReference type="Proteomes" id="UP000627092"/>
    </source>
</evidence>
<feature type="transmembrane region" description="Helical" evidence="1">
    <location>
        <begin position="36"/>
        <end position="55"/>
    </location>
</feature>
<dbReference type="KEGG" id="pze:HU754_001685"/>